<dbReference type="GO" id="GO:1902600">
    <property type="term" value="P:proton transmembrane transport"/>
    <property type="evidence" value="ECO:0007669"/>
    <property type="project" value="InterPro"/>
</dbReference>
<feature type="transmembrane region" description="Helical" evidence="5">
    <location>
        <begin position="285"/>
        <end position="306"/>
    </location>
</feature>
<feature type="transmembrane region" description="Helical" evidence="5">
    <location>
        <begin position="202"/>
        <end position="222"/>
    </location>
</feature>
<keyword evidence="8" id="KW-1185">Reference proteome</keyword>
<evidence type="ECO:0000313" key="8">
    <source>
        <dbReference type="Proteomes" id="UP000051260"/>
    </source>
</evidence>
<feature type="transmembrane region" description="Helical" evidence="5">
    <location>
        <begin position="312"/>
        <end position="334"/>
    </location>
</feature>
<dbReference type="GO" id="GO:0005886">
    <property type="term" value="C:plasma membrane"/>
    <property type="evidence" value="ECO:0007669"/>
    <property type="project" value="TreeGrafter"/>
</dbReference>
<feature type="transmembrane region" description="Helical" evidence="5">
    <location>
        <begin position="6"/>
        <end position="25"/>
    </location>
</feature>
<keyword evidence="2 5" id="KW-0812">Transmembrane</keyword>
<dbReference type="RefSeq" id="WP_058283517.1">
    <property type="nucleotide sequence ID" value="NZ_CYUD01000014.1"/>
</dbReference>
<evidence type="ECO:0000259" key="6">
    <source>
        <dbReference type="Pfam" id="PF00999"/>
    </source>
</evidence>
<dbReference type="Proteomes" id="UP000051260">
    <property type="component" value="Unassembled WGS sequence"/>
</dbReference>
<dbReference type="PANTHER" id="PTHR46157:SF4">
    <property type="entry name" value="K(+) EFFLUX ANTIPORTER 3, CHLOROPLASTIC"/>
    <property type="match status" value="1"/>
</dbReference>
<dbReference type="Gene3D" id="1.20.1530.20">
    <property type="match status" value="1"/>
</dbReference>
<comment type="subcellular location">
    <subcellularLocation>
        <location evidence="1">Membrane</location>
        <topology evidence="1">Multi-pass membrane protein</topology>
    </subcellularLocation>
</comment>
<feature type="transmembrane region" description="Helical" evidence="5">
    <location>
        <begin position="114"/>
        <end position="134"/>
    </location>
</feature>
<evidence type="ECO:0000313" key="7">
    <source>
        <dbReference type="EMBL" id="CUK15464.1"/>
    </source>
</evidence>
<dbReference type="Pfam" id="PF00999">
    <property type="entry name" value="Na_H_Exchanger"/>
    <property type="match status" value="1"/>
</dbReference>
<feature type="transmembrane region" description="Helical" evidence="5">
    <location>
        <begin position="242"/>
        <end position="273"/>
    </location>
</feature>
<keyword evidence="3 5" id="KW-1133">Transmembrane helix</keyword>
<accession>A0A0P1IYM1</accession>
<dbReference type="InterPro" id="IPR006153">
    <property type="entry name" value="Cation/H_exchanger_TM"/>
</dbReference>
<evidence type="ECO:0000256" key="2">
    <source>
        <dbReference type="ARBA" id="ARBA00022692"/>
    </source>
</evidence>
<dbReference type="EMBL" id="CYUD01000014">
    <property type="protein sequence ID" value="CUK15464.1"/>
    <property type="molecule type" value="Genomic_DNA"/>
</dbReference>
<evidence type="ECO:0000256" key="4">
    <source>
        <dbReference type="ARBA" id="ARBA00023136"/>
    </source>
</evidence>
<dbReference type="STRING" id="1715692.RUE5091_03889"/>
<gene>
    <name evidence="7" type="primary">kefC_2</name>
    <name evidence="7" type="ORF">RUE5091_03889</name>
</gene>
<organism evidence="7 8">
    <name type="scientific">Ruegeria denitrificans</name>
    <dbReference type="NCBI Taxonomy" id="1715692"/>
    <lineage>
        <taxon>Bacteria</taxon>
        <taxon>Pseudomonadati</taxon>
        <taxon>Pseudomonadota</taxon>
        <taxon>Alphaproteobacteria</taxon>
        <taxon>Rhodobacterales</taxon>
        <taxon>Roseobacteraceae</taxon>
        <taxon>Ruegeria</taxon>
    </lineage>
</organism>
<evidence type="ECO:0000256" key="5">
    <source>
        <dbReference type="SAM" id="Phobius"/>
    </source>
</evidence>
<feature type="domain" description="Cation/H+ exchanger transmembrane" evidence="6">
    <location>
        <begin position="17"/>
        <end position="395"/>
    </location>
</feature>
<reference evidence="8" key="1">
    <citation type="submission" date="2015-09" db="EMBL/GenBank/DDBJ databases">
        <authorList>
            <person name="Rodrigo-Torres L."/>
            <person name="Arahal D.R."/>
        </authorList>
    </citation>
    <scope>NUCLEOTIDE SEQUENCE [LARGE SCALE GENOMIC DNA]</scope>
    <source>
        <strain evidence="8">CECT 5091</strain>
    </source>
</reference>
<dbReference type="PANTHER" id="PTHR46157">
    <property type="entry name" value="K(+) EFFLUX ANTIPORTER 3, CHLOROPLASTIC"/>
    <property type="match status" value="1"/>
</dbReference>
<feature type="transmembrane region" description="Helical" evidence="5">
    <location>
        <begin position="30"/>
        <end position="51"/>
    </location>
</feature>
<feature type="transmembrane region" description="Helical" evidence="5">
    <location>
        <begin position="57"/>
        <end position="74"/>
    </location>
</feature>
<feature type="transmembrane region" description="Helical" evidence="5">
    <location>
        <begin position="174"/>
        <end position="195"/>
    </location>
</feature>
<keyword evidence="4 5" id="KW-0472">Membrane</keyword>
<dbReference type="InterPro" id="IPR038770">
    <property type="entry name" value="Na+/solute_symporter_sf"/>
</dbReference>
<feature type="transmembrane region" description="Helical" evidence="5">
    <location>
        <begin position="379"/>
        <end position="398"/>
    </location>
</feature>
<evidence type="ECO:0000256" key="3">
    <source>
        <dbReference type="ARBA" id="ARBA00022989"/>
    </source>
</evidence>
<protein>
    <submittedName>
        <fullName evidence="7">K(+)/H(+) antiporter</fullName>
    </submittedName>
</protein>
<name>A0A0P1IYM1_9RHOB</name>
<dbReference type="OrthoDB" id="9781411at2"/>
<feature type="transmembrane region" description="Helical" evidence="5">
    <location>
        <begin position="86"/>
        <end position="108"/>
    </location>
</feature>
<feature type="transmembrane region" description="Helical" evidence="5">
    <location>
        <begin position="146"/>
        <end position="168"/>
    </location>
</feature>
<sequence>MENYLLLSFILLGSGIAIVPIAVWLGLGSVLGFLIAGMLLGPALIALNVDVDNMEQFAEFGVVMMLFLIGLELAPKKLWDLRRRLLGLGGLQLICTALAIMGLAMALGQQWQQALTIGLIFSLSSTAIVLQTLHEKGLLMGSGGQASFSVLLMQDIAVIPILALLSLLAVPDLAATGAGVISHGPATSLGFSLNLVQTLPEWLRAIVTLGSIVLVIVAGSYLTGPIFRYVESAHLPELLTAMALTIVVGVAVLMMVVGLTPALGAFIAGVVLANSEYRHDLEKEITPFKGLFLGLFFVSVGASVNFKLMIDHLGLVVALTLGVMIIKAVILLFLGRLFGVKGENNWLFALGMAQAGEFGFVLLSFSVATHALSADLANMLIIVVALSMVLTPLFFLFYDKVVAPRYAALHPREI</sequence>
<proteinExistence type="predicted"/>
<feature type="transmembrane region" description="Helical" evidence="5">
    <location>
        <begin position="346"/>
        <end position="367"/>
    </location>
</feature>
<dbReference type="GO" id="GO:0015297">
    <property type="term" value="F:antiporter activity"/>
    <property type="evidence" value="ECO:0007669"/>
    <property type="project" value="InterPro"/>
</dbReference>
<evidence type="ECO:0000256" key="1">
    <source>
        <dbReference type="ARBA" id="ARBA00004141"/>
    </source>
</evidence>
<dbReference type="AlphaFoldDB" id="A0A0P1IYM1"/>